<evidence type="ECO:0000313" key="2">
    <source>
        <dbReference type="Proteomes" id="UP001472677"/>
    </source>
</evidence>
<comment type="caution">
    <text evidence="1">The sequence shown here is derived from an EMBL/GenBank/DDBJ whole genome shotgun (WGS) entry which is preliminary data.</text>
</comment>
<gene>
    <name evidence="1" type="ORF">V6N12_027389</name>
</gene>
<keyword evidence="2" id="KW-1185">Reference proteome</keyword>
<organism evidence="1 2">
    <name type="scientific">Hibiscus sabdariffa</name>
    <name type="common">roselle</name>
    <dbReference type="NCBI Taxonomy" id="183260"/>
    <lineage>
        <taxon>Eukaryota</taxon>
        <taxon>Viridiplantae</taxon>
        <taxon>Streptophyta</taxon>
        <taxon>Embryophyta</taxon>
        <taxon>Tracheophyta</taxon>
        <taxon>Spermatophyta</taxon>
        <taxon>Magnoliopsida</taxon>
        <taxon>eudicotyledons</taxon>
        <taxon>Gunneridae</taxon>
        <taxon>Pentapetalae</taxon>
        <taxon>rosids</taxon>
        <taxon>malvids</taxon>
        <taxon>Malvales</taxon>
        <taxon>Malvaceae</taxon>
        <taxon>Malvoideae</taxon>
        <taxon>Hibiscus</taxon>
    </lineage>
</organism>
<dbReference type="EMBL" id="JBBPBM010000023">
    <property type="protein sequence ID" value="KAK8546613.1"/>
    <property type="molecule type" value="Genomic_DNA"/>
</dbReference>
<accession>A0ABR2DUM7</accession>
<proteinExistence type="predicted"/>
<dbReference type="Proteomes" id="UP001472677">
    <property type="component" value="Unassembled WGS sequence"/>
</dbReference>
<name>A0ABR2DUM7_9ROSI</name>
<protein>
    <submittedName>
        <fullName evidence="1">Uncharacterized protein</fullName>
    </submittedName>
</protein>
<reference evidence="1 2" key="1">
    <citation type="journal article" date="2024" name="G3 (Bethesda)">
        <title>Genome assembly of Hibiscus sabdariffa L. provides insights into metabolisms of medicinal natural products.</title>
        <authorList>
            <person name="Kim T."/>
        </authorList>
    </citation>
    <scope>NUCLEOTIDE SEQUENCE [LARGE SCALE GENOMIC DNA]</scope>
    <source>
        <strain evidence="1">TK-2024</strain>
        <tissue evidence="1">Old leaves</tissue>
    </source>
</reference>
<sequence>MTDLGIYQLCHREDEDMLRAIPGYPRVTWIVPSGVVECPVRFTAFRWLIWNMQTSIITYGLQLAAEFVEGMKRGATHRNTSSVASPT</sequence>
<evidence type="ECO:0000313" key="1">
    <source>
        <dbReference type="EMBL" id="KAK8546613.1"/>
    </source>
</evidence>